<dbReference type="Proteomes" id="UP001219525">
    <property type="component" value="Unassembled WGS sequence"/>
</dbReference>
<dbReference type="GO" id="GO:0003690">
    <property type="term" value="F:double-stranded DNA binding"/>
    <property type="evidence" value="ECO:0007669"/>
    <property type="project" value="TreeGrafter"/>
</dbReference>
<keyword evidence="2" id="KW-0378">Hydrolase</keyword>
<accession>A0AAD7E321</accession>
<name>A0AAD7E321_9AGAR</name>
<dbReference type="EMBL" id="JARJCW010000005">
    <property type="protein sequence ID" value="KAJ7224470.1"/>
    <property type="molecule type" value="Genomic_DNA"/>
</dbReference>
<dbReference type="Pfam" id="PF13671">
    <property type="entry name" value="AAA_33"/>
    <property type="match status" value="1"/>
</dbReference>
<evidence type="ECO:0000313" key="2">
    <source>
        <dbReference type="EMBL" id="KAJ7224470.1"/>
    </source>
</evidence>
<feature type="region of interest" description="Disordered" evidence="1">
    <location>
        <begin position="180"/>
        <end position="247"/>
    </location>
</feature>
<protein>
    <submittedName>
        <fullName evidence="2">P-loop containing nucleoside triphosphate hydrolase protein</fullName>
    </submittedName>
</protein>
<dbReference type="GO" id="GO:0046403">
    <property type="term" value="F:polynucleotide 3'-phosphatase activity"/>
    <property type="evidence" value="ECO:0007669"/>
    <property type="project" value="TreeGrafter"/>
</dbReference>
<sequence length="277" mass="30015">MADPESFSAGSQFVLILVGLIGSGKSTFAQAVHETFPGFIRCNQDELGDRRQVEHLARSSLRQGSSVVIDRTNFDASQRGHWIRIAHEFPGTLVWVLVFDTPKDVCAARLQTRTGHPTIQNATDALSILDRFSSQYRAPTADEGYDRILYLQPTEQELVYSPSSLAAILRRVRDAPVARSVGPTVCTPSPRGSPYYPRGGFSRGTRGRGGHTVDFTGHRGARNSATGGVRGWAVSGHRGTETRTSEPTLARESLVVQDSGHCISVPNDALNEGVSGL</sequence>
<dbReference type="GO" id="GO:0046404">
    <property type="term" value="F:ATP-dependent polydeoxyribonucleotide 5'-hydroxyl-kinase activity"/>
    <property type="evidence" value="ECO:0007669"/>
    <property type="project" value="TreeGrafter"/>
</dbReference>
<dbReference type="Gene3D" id="3.40.50.300">
    <property type="entry name" value="P-loop containing nucleotide triphosphate hydrolases"/>
    <property type="match status" value="1"/>
</dbReference>
<dbReference type="AlphaFoldDB" id="A0AAD7E321"/>
<gene>
    <name evidence="2" type="ORF">GGX14DRAFT_351010</name>
</gene>
<dbReference type="InterPro" id="IPR027417">
    <property type="entry name" value="P-loop_NTPase"/>
</dbReference>
<dbReference type="SUPFAM" id="SSF52540">
    <property type="entry name" value="P-loop containing nucleoside triphosphate hydrolases"/>
    <property type="match status" value="1"/>
</dbReference>
<evidence type="ECO:0000313" key="3">
    <source>
        <dbReference type="Proteomes" id="UP001219525"/>
    </source>
</evidence>
<comment type="caution">
    <text evidence="2">The sequence shown here is derived from an EMBL/GenBank/DDBJ whole genome shotgun (WGS) entry which is preliminary data.</text>
</comment>
<dbReference type="PANTHER" id="PTHR12083:SF9">
    <property type="entry name" value="BIFUNCTIONAL POLYNUCLEOTIDE PHOSPHATASE_KINASE"/>
    <property type="match status" value="1"/>
</dbReference>
<evidence type="ECO:0000256" key="1">
    <source>
        <dbReference type="SAM" id="MobiDB-lite"/>
    </source>
</evidence>
<dbReference type="GO" id="GO:0006281">
    <property type="term" value="P:DNA repair"/>
    <property type="evidence" value="ECO:0007669"/>
    <property type="project" value="TreeGrafter"/>
</dbReference>
<dbReference type="PANTHER" id="PTHR12083">
    <property type="entry name" value="BIFUNCTIONAL POLYNUCLEOTIDE PHOSPHATASE/KINASE"/>
    <property type="match status" value="1"/>
</dbReference>
<proteinExistence type="predicted"/>
<keyword evidence="3" id="KW-1185">Reference proteome</keyword>
<reference evidence="2" key="1">
    <citation type="submission" date="2023-03" db="EMBL/GenBank/DDBJ databases">
        <title>Massive genome expansion in bonnet fungi (Mycena s.s.) driven by repeated elements and novel gene families across ecological guilds.</title>
        <authorList>
            <consortium name="Lawrence Berkeley National Laboratory"/>
            <person name="Harder C.B."/>
            <person name="Miyauchi S."/>
            <person name="Viragh M."/>
            <person name="Kuo A."/>
            <person name="Thoen E."/>
            <person name="Andreopoulos B."/>
            <person name="Lu D."/>
            <person name="Skrede I."/>
            <person name="Drula E."/>
            <person name="Henrissat B."/>
            <person name="Morin E."/>
            <person name="Kohler A."/>
            <person name="Barry K."/>
            <person name="LaButti K."/>
            <person name="Morin E."/>
            <person name="Salamov A."/>
            <person name="Lipzen A."/>
            <person name="Mereny Z."/>
            <person name="Hegedus B."/>
            <person name="Baldrian P."/>
            <person name="Stursova M."/>
            <person name="Weitz H."/>
            <person name="Taylor A."/>
            <person name="Grigoriev I.V."/>
            <person name="Nagy L.G."/>
            <person name="Martin F."/>
            <person name="Kauserud H."/>
        </authorList>
    </citation>
    <scope>NUCLEOTIDE SEQUENCE</scope>
    <source>
        <strain evidence="2">9144</strain>
    </source>
</reference>
<organism evidence="2 3">
    <name type="scientific">Mycena pura</name>
    <dbReference type="NCBI Taxonomy" id="153505"/>
    <lineage>
        <taxon>Eukaryota</taxon>
        <taxon>Fungi</taxon>
        <taxon>Dikarya</taxon>
        <taxon>Basidiomycota</taxon>
        <taxon>Agaricomycotina</taxon>
        <taxon>Agaricomycetes</taxon>
        <taxon>Agaricomycetidae</taxon>
        <taxon>Agaricales</taxon>
        <taxon>Marasmiineae</taxon>
        <taxon>Mycenaceae</taxon>
        <taxon>Mycena</taxon>
    </lineage>
</organism>